<reference evidence="2" key="1">
    <citation type="submission" date="2020-02" db="EMBL/GenBank/DDBJ databases">
        <authorList>
            <person name="Meier V. D."/>
        </authorList>
    </citation>
    <scope>NUCLEOTIDE SEQUENCE</scope>
    <source>
        <strain evidence="2">AVDCRST_MAG83</strain>
    </source>
</reference>
<keyword evidence="2" id="KW-0378">Hydrolase</keyword>
<feature type="non-terminal residue" evidence="2">
    <location>
        <position position="159"/>
    </location>
</feature>
<accession>A0A6J4JBL2</accession>
<gene>
    <name evidence="2" type="ORF">AVDCRST_MAG83-3597</name>
</gene>
<name>A0A6J4JBL2_9MICC</name>
<feature type="compositionally biased region" description="Basic and acidic residues" evidence="1">
    <location>
        <begin position="98"/>
        <end position="114"/>
    </location>
</feature>
<keyword evidence="2" id="KW-0645">Protease</keyword>
<proteinExistence type="predicted"/>
<sequence length="159" mass="17526">VWLAGGEPLDSLARPVPRPCCRRDAHAGPDVPHAVGRRARRPDRLLRDRFLLPAGPGVLRRGADDGAAGPAHRAEAPSGSHRRPALQYRPPHRRAGARPRDRHLLVRDRQDRRGHLVGPHPGRDLRARRCAARGGADRRSHRRRGAGGGKSRSGRRPLL</sequence>
<evidence type="ECO:0000256" key="1">
    <source>
        <dbReference type="SAM" id="MobiDB-lite"/>
    </source>
</evidence>
<organism evidence="2">
    <name type="scientific">uncultured Arthrobacter sp</name>
    <dbReference type="NCBI Taxonomy" id="114050"/>
    <lineage>
        <taxon>Bacteria</taxon>
        <taxon>Bacillati</taxon>
        <taxon>Actinomycetota</taxon>
        <taxon>Actinomycetes</taxon>
        <taxon>Micrococcales</taxon>
        <taxon>Micrococcaceae</taxon>
        <taxon>Arthrobacter</taxon>
        <taxon>environmental samples</taxon>
    </lineage>
</organism>
<dbReference type="GO" id="GO:0008233">
    <property type="term" value="F:peptidase activity"/>
    <property type="evidence" value="ECO:0007669"/>
    <property type="project" value="UniProtKB-KW"/>
</dbReference>
<dbReference type="EMBL" id="CADCTE010000186">
    <property type="protein sequence ID" value="CAA9273763.1"/>
    <property type="molecule type" value="Genomic_DNA"/>
</dbReference>
<dbReference type="AlphaFoldDB" id="A0A6J4JBL2"/>
<evidence type="ECO:0000313" key="2">
    <source>
        <dbReference type="EMBL" id="CAA9273763.1"/>
    </source>
</evidence>
<feature type="non-terminal residue" evidence="2">
    <location>
        <position position="1"/>
    </location>
</feature>
<feature type="compositionally biased region" description="Basic residues" evidence="1">
    <location>
        <begin position="80"/>
        <end position="97"/>
    </location>
</feature>
<protein>
    <submittedName>
        <fullName evidence="2">Activity regulator of membrane protease YbbK</fullName>
    </submittedName>
</protein>
<dbReference type="GO" id="GO:0006508">
    <property type="term" value="P:proteolysis"/>
    <property type="evidence" value="ECO:0007669"/>
    <property type="project" value="UniProtKB-KW"/>
</dbReference>
<feature type="region of interest" description="Disordered" evidence="1">
    <location>
        <begin position="53"/>
        <end position="159"/>
    </location>
</feature>